<feature type="coiled-coil region" evidence="3">
    <location>
        <begin position="61"/>
        <end position="88"/>
    </location>
</feature>
<evidence type="ECO:0000256" key="3">
    <source>
        <dbReference type="SAM" id="Coils"/>
    </source>
</evidence>
<dbReference type="SUPFAM" id="SSF49842">
    <property type="entry name" value="TNF-like"/>
    <property type="match status" value="1"/>
</dbReference>
<evidence type="ECO:0000313" key="7">
    <source>
        <dbReference type="Proteomes" id="UP001634394"/>
    </source>
</evidence>
<proteinExistence type="predicted"/>
<evidence type="ECO:0000313" key="6">
    <source>
        <dbReference type="EMBL" id="KAL3882718.1"/>
    </source>
</evidence>
<accession>A0ABD3XCY7</accession>
<feature type="chain" id="PRO_5044742199" description="C1q domain-containing protein" evidence="4">
    <location>
        <begin position="25"/>
        <end position="279"/>
    </location>
</feature>
<dbReference type="InterPro" id="IPR050392">
    <property type="entry name" value="Collagen/C1q_domain"/>
</dbReference>
<dbReference type="PANTHER" id="PTHR15427:SF33">
    <property type="entry name" value="COLLAGEN IV NC1 DOMAIN-CONTAINING PROTEIN"/>
    <property type="match status" value="1"/>
</dbReference>
<evidence type="ECO:0000259" key="5">
    <source>
        <dbReference type="PROSITE" id="PS50871"/>
    </source>
</evidence>
<keyword evidence="2" id="KW-0964">Secreted</keyword>
<dbReference type="InterPro" id="IPR001073">
    <property type="entry name" value="C1q_dom"/>
</dbReference>
<dbReference type="PANTHER" id="PTHR15427">
    <property type="entry name" value="EMILIN ELASTIN MICROFIBRIL INTERFACE-LOCATED PROTEIN ELASTIN MICROFIBRIL INTERFACER"/>
    <property type="match status" value="1"/>
</dbReference>
<evidence type="ECO:0000256" key="1">
    <source>
        <dbReference type="ARBA" id="ARBA00004613"/>
    </source>
</evidence>
<reference evidence="6 7" key="1">
    <citation type="submission" date="2024-11" db="EMBL/GenBank/DDBJ databases">
        <title>Chromosome-level genome assembly of the freshwater bivalve Anodonta woodiana.</title>
        <authorList>
            <person name="Chen X."/>
        </authorList>
    </citation>
    <scope>NUCLEOTIDE SEQUENCE [LARGE SCALE GENOMIC DNA]</scope>
    <source>
        <strain evidence="6">MN2024</strain>
        <tissue evidence="6">Gills</tissue>
    </source>
</reference>
<dbReference type="InterPro" id="IPR008983">
    <property type="entry name" value="Tumour_necrosis_fac-like_dom"/>
</dbReference>
<keyword evidence="3" id="KW-0175">Coiled coil</keyword>
<organism evidence="6 7">
    <name type="scientific">Sinanodonta woodiana</name>
    <name type="common">Chinese pond mussel</name>
    <name type="synonym">Anodonta woodiana</name>
    <dbReference type="NCBI Taxonomy" id="1069815"/>
    <lineage>
        <taxon>Eukaryota</taxon>
        <taxon>Metazoa</taxon>
        <taxon>Spiralia</taxon>
        <taxon>Lophotrochozoa</taxon>
        <taxon>Mollusca</taxon>
        <taxon>Bivalvia</taxon>
        <taxon>Autobranchia</taxon>
        <taxon>Heteroconchia</taxon>
        <taxon>Palaeoheterodonta</taxon>
        <taxon>Unionida</taxon>
        <taxon>Unionoidea</taxon>
        <taxon>Unionidae</taxon>
        <taxon>Unioninae</taxon>
        <taxon>Sinanodonta</taxon>
    </lineage>
</organism>
<name>A0ABD3XCY7_SINWO</name>
<comment type="subcellular location">
    <subcellularLocation>
        <location evidence="1">Secreted</location>
    </subcellularLocation>
</comment>
<dbReference type="GO" id="GO:0005581">
    <property type="term" value="C:collagen trimer"/>
    <property type="evidence" value="ECO:0007669"/>
    <property type="project" value="UniProtKB-KW"/>
</dbReference>
<feature type="domain" description="C1q" evidence="5">
    <location>
        <begin position="143"/>
        <end position="277"/>
    </location>
</feature>
<dbReference type="AlphaFoldDB" id="A0ABD3XCY7"/>
<keyword evidence="7" id="KW-1185">Reference proteome</keyword>
<dbReference type="PROSITE" id="PS50871">
    <property type="entry name" value="C1Q"/>
    <property type="match status" value="1"/>
</dbReference>
<evidence type="ECO:0000256" key="2">
    <source>
        <dbReference type="ARBA" id="ARBA00022525"/>
    </source>
</evidence>
<evidence type="ECO:0000256" key="4">
    <source>
        <dbReference type="SAM" id="SignalP"/>
    </source>
</evidence>
<comment type="caution">
    <text evidence="6">The sequence shown here is derived from an EMBL/GenBank/DDBJ whole genome shotgun (WGS) entry which is preliminary data.</text>
</comment>
<dbReference type="PRINTS" id="PR00007">
    <property type="entry name" value="COMPLEMNTC1Q"/>
</dbReference>
<protein>
    <recommendedName>
        <fullName evidence="5">C1q domain-containing protein</fullName>
    </recommendedName>
</protein>
<gene>
    <name evidence="6" type="ORF">ACJMK2_029030</name>
</gene>
<dbReference type="SMART" id="SM00110">
    <property type="entry name" value="C1Q"/>
    <property type="match status" value="1"/>
</dbReference>
<feature type="signal peptide" evidence="4">
    <location>
        <begin position="1"/>
        <end position="24"/>
    </location>
</feature>
<sequence>MGQNTVMAAVTALIIWVLVIPAQTAVLEKDTMFEFLLAKVAELERNQKECSSYQSKILMELNYVKDQLQQSERRISELEATLYETRSDEYNDGPDFTIANKPADNPTNKTVTNFIKENNFRRTPGRKRMHLQKPGILREGRGIPNKQIGFSATMVKGIVAVVPNEIIHFDTVLHNDGNGFNRQTGVFTCPLSGSYFFAVSLLTHPGAPTYIHLIVNGQVKANIFAYGITYSDQGSSSTIVRCEAGQDVWVSVFGGSQLYGEYYTSFSGFYLWGDASGSR</sequence>
<dbReference type="EMBL" id="JBJQND010000003">
    <property type="protein sequence ID" value="KAL3882718.1"/>
    <property type="molecule type" value="Genomic_DNA"/>
</dbReference>
<dbReference type="Pfam" id="PF00386">
    <property type="entry name" value="C1q"/>
    <property type="match status" value="1"/>
</dbReference>
<dbReference type="Proteomes" id="UP001634394">
    <property type="component" value="Unassembled WGS sequence"/>
</dbReference>
<dbReference type="Gene3D" id="2.60.120.40">
    <property type="match status" value="1"/>
</dbReference>
<keyword evidence="4" id="KW-0732">Signal</keyword>